<evidence type="ECO:0000313" key="2">
    <source>
        <dbReference type="Proteomes" id="UP000222768"/>
    </source>
</evidence>
<sequence>MIVGDINQLQAAGLPAAFCQAVDQALSAGIASLAPGSYPLQGDTVFVNVMQFATQPPEEKRAELHRNYIDIQILLEGEERIYYGLAGSARDCDAWHEQEDYQLCQQTESEQALTLKPGMFAVFMPGEPHKPGCPVTQPGMIRKAVIKVHRSLLG</sequence>
<dbReference type="PANTHER" id="PTHR34986:SF5">
    <property type="entry name" value="N-ACETYLNEURAMINATE ANOMERASE NANQ"/>
    <property type="match status" value="1"/>
</dbReference>
<dbReference type="Proteomes" id="UP000222768">
    <property type="component" value="Unassembled WGS sequence"/>
</dbReference>
<dbReference type="PANTHER" id="PTHR34986">
    <property type="entry name" value="EVOLVED BETA-GALACTOSIDASE SUBUNIT BETA"/>
    <property type="match status" value="1"/>
</dbReference>
<dbReference type="Gene3D" id="2.60.120.370">
    <property type="entry name" value="YhcH/YjgK/YiaL"/>
    <property type="match status" value="1"/>
</dbReference>
<accession>A0A855EJ83</accession>
<dbReference type="AlphaFoldDB" id="A0A855EJ83"/>
<dbReference type="RefSeq" id="WP_032613331.1">
    <property type="nucleotide sequence ID" value="NZ_CP083630.1"/>
</dbReference>
<dbReference type="Pfam" id="PF04074">
    <property type="entry name" value="DUF386"/>
    <property type="match status" value="1"/>
</dbReference>
<dbReference type="EMBL" id="PDLK01000002">
    <property type="protein sequence ID" value="PHH05500.1"/>
    <property type="molecule type" value="Genomic_DNA"/>
</dbReference>
<dbReference type="InterPro" id="IPR004375">
    <property type="entry name" value="NanQ/TabA/YiaL"/>
</dbReference>
<protein>
    <submittedName>
        <fullName evidence="1">YhcH/YjgK/YiaL family protein</fullName>
    </submittedName>
</protein>
<comment type="caution">
    <text evidence="1">The sequence shown here is derived from an EMBL/GenBank/DDBJ whole genome shotgun (WGS) entry which is preliminary data.</text>
</comment>
<dbReference type="GO" id="GO:0005829">
    <property type="term" value="C:cytosol"/>
    <property type="evidence" value="ECO:0007669"/>
    <property type="project" value="TreeGrafter"/>
</dbReference>
<reference evidence="2" key="1">
    <citation type="submission" date="2017-09" db="EMBL/GenBank/DDBJ databases">
        <title>FDA dAtabase for Regulatory Grade micrObial Sequences (FDA-ARGOS): Supporting development and validation of Infectious Disease Dx tests.</title>
        <authorList>
            <person name="Minogue T."/>
            <person name="Wolcott M."/>
            <person name="Wasieloski L."/>
            <person name="Aguilar W."/>
            <person name="Moore D."/>
            <person name="Tallon L."/>
            <person name="Sadzewicz L."/>
            <person name="Ott S."/>
            <person name="Zhao X."/>
            <person name="Nagaraj S."/>
            <person name="Vavikolanu K."/>
            <person name="Aluvathingal J."/>
            <person name="Nadendla S."/>
            <person name="Sichtig H."/>
        </authorList>
    </citation>
    <scope>NUCLEOTIDE SEQUENCE [LARGE SCALE GENOMIC DNA]</scope>
    <source>
        <strain evidence="2">FDAARGOS_404</strain>
    </source>
</reference>
<dbReference type="SUPFAM" id="SSF51197">
    <property type="entry name" value="Clavaminate synthase-like"/>
    <property type="match status" value="1"/>
</dbReference>
<dbReference type="NCBIfam" id="NF040884">
    <property type="entry name" value="acetylneur_anom"/>
    <property type="match status" value="1"/>
</dbReference>
<proteinExistence type="predicted"/>
<dbReference type="InterPro" id="IPR049827">
    <property type="entry name" value="NanQ"/>
</dbReference>
<dbReference type="NCBIfam" id="TIGR00022">
    <property type="entry name" value="YhcH/YjgK/YiaL family protein"/>
    <property type="match status" value="1"/>
</dbReference>
<dbReference type="InterPro" id="IPR037012">
    <property type="entry name" value="NanQ/TabA/YiaL_sf"/>
</dbReference>
<organism evidence="1 2">
    <name type="scientific">Leclercia adecarboxylata</name>
    <dbReference type="NCBI Taxonomy" id="83655"/>
    <lineage>
        <taxon>Bacteria</taxon>
        <taxon>Pseudomonadati</taxon>
        <taxon>Pseudomonadota</taxon>
        <taxon>Gammaproteobacteria</taxon>
        <taxon>Enterobacterales</taxon>
        <taxon>Enterobacteriaceae</taxon>
        <taxon>Leclercia</taxon>
    </lineage>
</organism>
<evidence type="ECO:0000313" key="1">
    <source>
        <dbReference type="EMBL" id="PHH05500.1"/>
    </source>
</evidence>
<gene>
    <name evidence="1" type="ORF">CRX53_16795</name>
</gene>
<name>A0A855EJ83_9ENTR</name>